<dbReference type="RefSeq" id="WP_121203235.1">
    <property type="nucleotide sequence ID" value="NZ_RBZP01000002.1"/>
</dbReference>
<gene>
    <name evidence="1" type="ORF">D8M06_04855</name>
</gene>
<dbReference type="AlphaFoldDB" id="A0A495A7K9"/>
<sequence>MTQKMIEELLELITLWLDDIRDIKANSYHIDELLRQLEQKANDIGPNIVGLEENAQDIDEKLAQISNCVVSSKQKSMIRRAMN</sequence>
<name>A0A495A7K9_9BACI</name>
<evidence type="ECO:0000313" key="2">
    <source>
        <dbReference type="Proteomes" id="UP000269301"/>
    </source>
</evidence>
<protein>
    <submittedName>
        <fullName evidence="1">Uncharacterized protein</fullName>
    </submittedName>
</protein>
<comment type="caution">
    <text evidence="1">The sequence shown here is derived from an EMBL/GenBank/DDBJ whole genome shotgun (WGS) entry which is preliminary data.</text>
</comment>
<accession>A0A495A7K9</accession>
<organism evidence="1 2">
    <name type="scientific">Oceanobacillus halophilus</name>
    <dbReference type="NCBI Taxonomy" id="930130"/>
    <lineage>
        <taxon>Bacteria</taxon>
        <taxon>Bacillati</taxon>
        <taxon>Bacillota</taxon>
        <taxon>Bacilli</taxon>
        <taxon>Bacillales</taxon>
        <taxon>Bacillaceae</taxon>
        <taxon>Oceanobacillus</taxon>
    </lineage>
</organism>
<dbReference type="Proteomes" id="UP000269301">
    <property type="component" value="Unassembled WGS sequence"/>
</dbReference>
<dbReference type="OrthoDB" id="2720865at2"/>
<reference evidence="1 2" key="1">
    <citation type="journal article" date="2016" name="Int. J. Syst. Evol. Microbiol.">
        <title>Oceanobacillus halophilus sp. nov., a novel moderately halophilic bacterium from a hypersaline lake.</title>
        <authorList>
            <person name="Amoozegar M.A."/>
            <person name="Bagheri M."/>
            <person name="Makhdoumi A."/>
            <person name="Nikou M.M."/>
            <person name="Fazeli S.A.S."/>
            <person name="Schumann P."/>
            <person name="Sproer C."/>
            <person name="Sanchez-Porro C."/>
            <person name="Ventosa A."/>
        </authorList>
    </citation>
    <scope>NUCLEOTIDE SEQUENCE [LARGE SCALE GENOMIC DNA]</scope>
    <source>
        <strain evidence="1 2">DSM 23996</strain>
    </source>
</reference>
<keyword evidence="2" id="KW-1185">Reference proteome</keyword>
<proteinExistence type="predicted"/>
<dbReference type="EMBL" id="RBZP01000002">
    <property type="protein sequence ID" value="RKQ35604.1"/>
    <property type="molecule type" value="Genomic_DNA"/>
</dbReference>
<evidence type="ECO:0000313" key="1">
    <source>
        <dbReference type="EMBL" id="RKQ35604.1"/>
    </source>
</evidence>